<accession>A0AAE0BKF1</accession>
<dbReference type="PANTHER" id="PTHR44920">
    <property type="entry name" value="RHODANESE-LIKE DOMAIN-CONTAINING PROTEIN 14, CHLOROPLASTIC-RELATED"/>
    <property type="match status" value="1"/>
</dbReference>
<dbReference type="GO" id="GO:0009507">
    <property type="term" value="C:chloroplast"/>
    <property type="evidence" value="ECO:0007669"/>
    <property type="project" value="TreeGrafter"/>
</dbReference>
<organism evidence="2 3">
    <name type="scientific">Cymbomonas tetramitiformis</name>
    <dbReference type="NCBI Taxonomy" id="36881"/>
    <lineage>
        <taxon>Eukaryota</taxon>
        <taxon>Viridiplantae</taxon>
        <taxon>Chlorophyta</taxon>
        <taxon>Pyramimonadophyceae</taxon>
        <taxon>Pyramimonadales</taxon>
        <taxon>Pyramimonadaceae</taxon>
        <taxon>Cymbomonas</taxon>
    </lineage>
</organism>
<proteinExistence type="predicted"/>
<dbReference type="AlphaFoldDB" id="A0AAE0BKF1"/>
<sequence>MINPGRSVVATRSTKQLHNRSLAHLTNKHAARPCSARSQQMKLGVVRMRQATATTVERLPENATSPKTWALMWNLLKQKKVKMITPEKVPGAISGGLRKAKLIDVRPDVDFEKGHVEGAVNVQMFRPIKEWDLRSTLKRAQLAAFGIYPGVEENPEFIAEMRKAASQGDRIVLMCAIGGTIEPTRNLKNGRQSRALTAAYMLYANGYKNVEVVEGGYTSWIKEDLPLVKS</sequence>
<dbReference type="SUPFAM" id="SSF52821">
    <property type="entry name" value="Rhodanese/Cell cycle control phosphatase"/>
    <property type="match status" value="1"/>
</dbReference>
<name>A0AAE0BKF1_9CHLO</name>
<protein>
    <recommendedName>
        <fullName evidence="1">Rhodanese domain-containing protein</fullName>
    </recommendedName>
</protein>
<evidence type="ECO:0000259" key="1">
    <source>
        <dbReference type="PROSITE" id="PS50206"/>
    </source>
</evidence>
<reference evidence="2 3" key="1">
    <citation type="journal article" date="2015" name="Genome Biol. Evol.">
        <title>Comparative Genomics of a Bacterivorous Green Alga Reveals Evolutionary Causalities and Consequences of Phago-Mixotrophic Mode of Nutrition.</title>
        <authorList>
            <person name="Burns J.A."/>
            <person name="Paasch A."/>
            <person name="Narechania A."/>
            <person name="Kim E."/>
        </authorList>
    </citation>
    <scope>NUCLEOTIDE SEQUENCE [LARGE SCALE GENOMIC DNA]</scope>
    <source>
        <strain evidence="2 3">PLY_AMNH</strain>
    </source>
</reference>
<comment type="caution">
    <text evidence="2">The sequence shown here is derived from an EMBL/GenBank/DDBJ whole genome shotgun (WGS) entry which is preliminary data.</text>
</comment>
<evidence type="ECO:0000313" key="2">
    <source>
        <dbReference type="EMBL" id="KAK3238241.1"/>
    </source>
</evidence>
<dbReference type="EMBL" id="LGRX02034286">
    <property type="protein sequence ID" value="KAK3238241.1"/>
    <property type="molecule type" value="Genomic_DNA"/>
</dbReference>
<dbReference type="InterPro" id="IPR001763">
    <property type="entry name" value="Rhodanese-like_dom"/>
</dbReference>
<dbReference type="Gene3D" id="3.40.250.10">
    <property type="entry name" value="Rhodanese-like domain"/>
    <property type="match status" value="1"/>
</dbReference>
<evidence type="ECO:0000313" key="3">
    <source>
        <dbReference type="Proteomes" id="UP001190700"/>
    </source>
</evidence>
<dbReference type="CDD" id="cd00158">
    <property type="entry name" value="RHOD"/>
    <property type="match status" value="1"/>
</dbReference>
<dbReference type="InterPro" id="IPR043186">
    <property type="entry name" value="Str14"/>
</dbReference>
<dbReference type="Proteomes" id="UP001190700">
    <property type="component" value="Unassembled WGS sequence"/>
</dbReference>
<dbReference type="PROSITE" id="PS50206">
    <property type="entry name" value="RHODANESE_3"/>
    <property type="match status" value="1"/>
</dbReference>
<dbReference type="PANTHER" id="PTHR44920:SF1">
    <property type="entry name" value="RHODANESE-LIKE DOMAIN-CONTAINING PROTEIN 14, CHLOROPLASTIC"/>
    <property type="match status" value="1"/>
</dbReference>
<gene>
    <name evidence="2" type="ORF">CYMTET_51729</name>
</gene>
<keyword evidence="3" id="KW-1185">Reference proteome</keyword>
<feature type="domain" description="Rhodanese" evidence="1">
    <location>
        <begin position="96"/>
        <end position="229"/>
    </location>
</feature>
<dbReference type="InterPro" id="IPR036873">
    <property type="entry name" value="Rhodanese-like_dom_sf"/>
</dbReference>
<dbReference type="Pfam" id="PF00581">
    <property type="entry name" value="Rhodanese"/>
    <property type="match status" value="1"/>
</dbReference>
<dbReference type="SMART" id="SM00450">
    <property type="entry name" value="RHOD"/>
    <property type="match status" value="1"/>
</dbReference>